<dbReference type="Pfam" id="PF09743">
    <property type="entry name" value="E3_UFM1_ligase"/>
    <property type="match status" value="1"/>
</dbReference>
<proteinExistence type="predicted"/>
<dbReference type="PANTHER" id="PTHR31057">
    <property type="entry name" value="E3 UFM1-PROTEIN LIGASE 1"/>
    <property type="match status" value="1"/>
</dbReference>
<dbReference type="GO" id="GO:1990592">
    <property type="term" value="P:protein K69-linked ufmylation"/>
    <property type="evidence" value="ECO:0007669"/>
    <property type="project" value="TreeGrafter"/>
</dbReference>
<dbReference type="EMBL" id="LDAU01000025">
    <property type="protein sequence ID" value="KRX10630.1"/>
    <property type="molecule type" value="Genomic_DNA"/>
</dbReference>
<organism evidence="4 5">
    <name type="scientific">Pseudocohnilembus persalinus</name>
    <name type="common">Ciliate</name>
    <dbReference type="NCBI Taxonomy" id="266149"/>
    <lineage>
        <taxon>Eukaryota</taxon>
        <taxon>Sar</taxon>
        <taxon>Alveolata</taxon>
        <taxon>Ciliophora</taxon>
        <taxon>Intramacronucleata</taxon>
        <taxon>Oligohymenophorea</taxon>
        <taxon>Scuticociliatia</taxon>
        <taxon>Philasterida</taxon>
        <taxon>Pseudocohnilembidae</taxon>
        <taxon>Pseudocohnilembus</taxon>
    </lineage>
</organism>
<evidence type="ECO:0000259" key="3">
    <source>
        <dbReference type="Pfam" id="PF09743"/>
    </source>
</evidence>
<dbReference type="GO" id="GO:0032434">
    <property type="term" value="P:regulation of proteasomal ubiquitin-dependent protein catabolic process"/>
    <property type="evidence" value="ECO:0007669"/>
    <property type="project" value="TreeGrafter"/>
</dbReference>
<sequence>MEYNKNFKIQLDQKIKFLDQIAEEINEQLQQNAQISLSEISLKFEFPLQFTKKFIEERLNTIIQGKILGGDKLTTISFQDIMRAKVKGSLRATTKPQSVNSLVHDYKIEPSIINRIIEELIEKQEIDGKLQAGMFIPARFTKNQENIVKNFFRQNNFVEYDLLQKQLFIQRPKEFLKQSFKDKCIFLENCAYSVDNIKALHENIEEILNEEGFTDIQMHFPSNLTDQDIDALLFKHMKLQDVELVKTQIEIYLFSQEFIQRAAASFKEPIIQLIYNAPQKLLEKQNQSQQEIEQASAGGKKKGKKGPASKNKQGKKQQQNNANFLFSNDEALQHLVQQKIIQQDDRDENFDESFCKVLQPEIVKFYDNIKVELFQNKKQASNEFIEDLTNKITDLLLSLQYVQKSCNYIEMNFSTIDINLFLERGLFAERMLIEQLVVFFCKKYGVQLNPNLLAESEPKQQPQQQQIENELQTQSSQTQNKKLPNYIDCGNIKVNKSFKGKAELVAGIESIPKDYNQLLKQCMEMYLQKKFEPLLQQVLQNQDLIGVKANLDKRSEKNFTYFIKYTAKESLKKQKEDKLLAVENFHKILTLYLLDKKNIFFIGNVEDEKFLYLLINVLFEISQESNIKDIAQNAQNIIQEIKQKNSNTEDLLNKLHQINQEFITHQNQILGVNYNSKNLKNDQIKSEKTQNIEQSQNSQINIEWTLNLNQVFNTQEQIQQQQQQQFQQNNFQPTIIANYENKIYVLEGTSLSIINTAKYQNQNQNFDQNQDYKVIDLNFTPRNQEENIFEKKIPVFQEDGEFLEDANDIFLQDGEYFQLFYQFNYEFSYHQQNNLLLFFTNWEILVLDLKNDHLKKIEILKQNVTDTKLEMLSISDNEKKEFKKDLKNKEQNNSYSLILLQSQANQICVSELQLNENKKKQTLNQQNIQKQIQCIELDYYFFDAQSYITKNGFILINEFDIIFVFLQEKNQTKIIKFRTQIYDDTDDNQQDGEQNSNFNNNINNNYQKINTDFINIEQIITFSNSELFILINQQKIAYIYKFSENQQKNINIQKLKELKNFPLFDFFSFVPLKNKNESIFLLTVMDQSNIFAQIYHSDIDEVGTIGRYISESKIQTDNIFYDFDEQKQKVNLIAQTNKGQTINVIELFNRGGKVISTAQILSDEIIASLFVNLENQEHKILKNRNHPHQIQKQNKKQQNNQFQIDYCQNYIENTYLIQQNIFTQNIKEFIQQPKNYFNIFEISELISNSKFILQSYLKRIRSNLQEIAVNSINIAQKTFDIFFEIRDKYVKLKKIEEIKKNIMNIYDQISQKTEKITQKSEEINFKNELVFYQKNGNLNLLNTSNGQIKARLNVYDTIYQQKYPENISDILIFKSLFSLNDNKIIAFEFQNPNKENSKYQDSLIFYKIEKDTLQFSVLDYFDLDEKVSFLQKIPKTANNYWESLLITYNNKNYFSIYPEIPITNFDVQIYQYDENKLILHSFNLENPINTDKFNQNQQNQKEEPQQKNQLKKYKIVEKIVLELYQNYQIIDILLQNYNNDKINYINPNNYSPYINQDMIIILAKNEQNQEYQIIFYSKKNQSIIQNFTFKEQFDLNKTIKAEYFKNKLLIYYFDLKEQLFKIKTFTISLNLKNLFSYYDLFNEQLSKYLGPNLINDDSFFIFYFKKAFQIVGIDLADSIFQLQQYFNINQKPSYIKKIEKIISNSNILQENLDIQIDDYQIPQTLKNLQKFEILNKNNTSHNTQENNLLLINQENSIFLLNFNLFENENNRNNNKQLNGG</sequence>
<keyword evidence="5" id="KW-1185">Reference proteome</keyword>
<dbReference type="GO" id="GO:0005789">
    <property type="term" value="C:endoplasmic reticulum membrane"/>
    <property type="evidence" value="ECO:0007669"/>
    <property type="project" value="TreeGrafter"/>
</dbReference>
<evidence type="ECO:0000256" key="1">
    <source>
        <dbReference type="SAM" id="Coils"/>
    </source>
</evidence>
<feature type="compositionally biased region" description="Low complexity" evidence="2">
    <location>
        <begin position="459"/>
        <end position="474"/>
    </location>
</feature>
<dbReference type="InterPro" id="IPR056579">
    <property type="entry name" value="Ufl1_N"/>
</dbReference>
<dbReference type="PANTHER" id="PTHR31057:SF0">
    <property type="entry name" value="E3 UFM1-PROTEIN LIGASE 1"/>
    <property type="match status" value="1"/>
</dbReference>
<dbReference type="GO" id="GO:0034976">
    <property type="term" value="P:response to endoplasmic reticulum stress"/>
    <property type="evidence" value="ECO:0007669"/>
    <property type="project" value="TreeGrafter"/>
</dbReference>
<dbReference type="GO" id="GO:0061666">
    <property type="term" value="F:UFM1 ligase activity"/>
    <property type="evidence" value="ECO:0007669"/>
    <property type="project" value="InterPro"/>
</dbReference>
<dbReference type="OrthoDB" id="10258297at2759"/>
<keyword evidence="1" id="KW-0175">Coiled coil</keyword>
<gene>
    <name evidence="4" type="ORF">PPERSA_05450</name>
</gene>
<feature type="region of interest" description="Disordered" evidence="2">
    <location>
        <begin position="457"/>
        <end position="479"/>
    </location>
</feature>
<dbReference type="InterPro" id="IPR018611">
    <property type="entry name" value="Ufl1"/>
</dbReference>
<evidence type="ECO:0000313" key="4">
    <source>
        <dbReference type="EMBL" id="KRX10630.1"/>
    </source>
</evidence>
<evidence type="ECO:0000256" key="2">
    <source>
        <dbReference type="SAM" id="MobiDB-lite"/>
    </source>
</evidence>
<reference evidence="4 5" key="1">
    <citation type="journal article" date="2015" name="Sci. Rep.">
        <title>Genome of the facultative scuticociliatosis pathogen Pseudocohnilembus persalinus provides insight into its virulence through horizontal gene transfer.</title>
        <authorList>
            <person name="Xiong J."/>
            <person name="Wang G."/>
            <person name="Cheng J."/>
            <person name="Tian M."/>
            <person name="Pan X."/>
            <person name="Warren A."/>
            <person name="Jiang C."/>
            <person name="Yuan D."/>
            <person name="Miao W."/>
        </authorList>
    </citation>
    <scope>NUCLEOTIDE SEQUENCE [LARGE SCALE GENOMIC DNA]</scope>
    <source>
        <strain evidence="4">36N120E</strain>
    </source>
</reference>
<dbReference type="InParanoid" id="A0A0V0R818"/>
<evidence type="ECO:0000313" key="5">
    <source>
        <dbReference type="Proteomes" id="UP000054937"/>
    </source>
</evidence>
<feature type="coiled-coil region" evidence="1">
    <location>
        <begin position="627"/>
        <end position="661"/>
    </location>
</feature>
<comment type="caution">
    <text evidence="4">The sequence shown here is derived from an EMBL/GenBank/DDBJ whole genome shotgun (WGS) entry which is preliminary data.</text>
</comment>
<accession>A0A0V0R818</accession>
<protein>
    <recommendedName>
        <fullName evidence="3">E3 UFM1-protein ligase 1-like N-terminal domain-containing protein</fullName>
    </recommendedName>
</protein>
<dbReference type="OMA" id="FYIYSTH"/>
<dbReference type="Proteomes" id="UP000054937">
    <property type="component" value="Unassembled WGS sequence"/>
</dbReference>
<feature type="domain" description="E3 UFM1-protein ligase 1-like N-terminal" evidence="3">
    <location>
        <begin position="16"/>
        <end position="176"/>
    </location>
</feature>
<feature type="compositionally biased region" description="Basic residues" evidence="2">
    <location>
        <begin position="299"/>
        <end position="315"/>
    </location>
</feature>
<feature type="region of interest" description="Disordered" evidence="2">
    <location>
        <begin position="286"/>
        <end position="319"/>
    </location>
</feature>
<name>A0A0V0R818_PSEPJ</name>